<gene>
    <name evidence="11" type="ORF">ABWT76_003040</name>
</gene>
<organism evidence="11">
    <name type="scientific">Planktothricoides raciborskii GIHE-MW2</name>
    <dbReference type="NCBI Taxonomy" id="2792601"/>
    <lineage>
        <taxon>Bacteria</taxon>
        <taxon>Bacillati</taxon>
        <taxon>Cyanobacteriota</taxon>
        <taxon>Cyanophyceae</taxon>
        <taxon>Oscillatoriophycideae</taxon>
        <taxon>Oscillatoriales</taxon>
        <taxon>Oscillatoriaceae</taxon>
        <taxon>Planktothricoides</taxon>
    </lineage>
</organism>
<comment type="subcellular location">
    <subcellularLocation>
        <location evidence="1">Cell membrane</location>
        <topology evidence="1">Multi-pass membrane protein</topology>
    </subcellularLocation>
</comment>
<evidence type="ECO:0000256" key="4">
    <source>
        <dbReference type="ARBA" id="ARBA00022741"/>
    </source>
</evidence>
<keyword evidence="2" id="KW-0813">Transport</keyword>
<evidence type="ECO:0000259" key="9">
    <source>
        <dbReference type="PROSITE" id="PS50893"/>
    </source>
</evidence>
<dbReference type="GO" id="GO:0016887">
    <property type="term" value="F:ATP hydrolysis activity"/>
    <property type="evidence" value="ECO:0007669"/>
    <property type="project" value="InterPro"/>
</dbReference>
<evidence type="ECO:0000256" key="3">
    <source>
        <dbReference type="ARBA" id="ARBA00022692"/>
    </source>
</evidence>
<keyword evidence="4" id="KW-0547">Nucleotide-binding</keyword>
<name>A0AAU8J6L8_9CYAN</name>
<keyword evidence="5 11" id="KW-0067">ATP-binding</keyword>
<feature type="transmembrane region" description="Helical" evidence="8">
    <location>
        <begin position="70"/>
        <end position="95"/>
    </location>
</feature>
<evidence type="ECO:0000256" key="1">
    <source>
        <dbReference type="ARBA" id="ARBA00004651"/>
    </source>
</evidence>
<accession>A0AAU8J6L8</accession>
<evidence type="ECO:0000259" key="10">
    <source>
        <dbReference type="PROSITE" id="PS50929"/>
    </source>
</evidence>
<feature type="transmembrane region" description="Helical" evidence="8">
    <location>
        <begin position="177"/>
        <end position="201"/>
    </location>
</feature>
<dbReference type="GO" id="GO:0005524">
    <property type="term" value="F:ATP binding"/>
    <property type="evidence" value="ECO:0007669"/>
    <property type="project" value="UniProtKB-KW"/>
</dbReference>
<dbReference type="GO" id="GO:0140359">
    <property type="term" value="F:ABC-type transporter activity"/>
    <property type="evidence" value="ECO:0007669"/>
    <property type="project" value="InterPro"/>
</dbReference>
<feature type="domain" description="ABC transmembrane type-1" evidence="10">
    <location>
        <begin position="36"/>
        <end position="321"/>
    </location>
</feature>
<evidence type="ECO:0000256" key="8">
    <source>
        <dbReference type="SAM" id="Phobius"/>
    </source>
</evidence>
<dbReference type="SMART" id="SM00382">
    <property type="entry name" value="AAA"/>
    <property type="match status" value="1"/>
</dbReference>
<dbReference type="InterPro" id="IPR003439">
    <property type="entry name" value="ABC_transporter-like_ATP-bd"/>
</dbReference>
<feature type="transmembrane region" description="Helical" evidence="8">
    <location>
        <begin position="145"/>
        <end position="171"/>
    </location>
</feature>
<dbReference type="Pfam" id="PF06472">
    <property type="entry name" value="ABC_membrane_2"/>
    <property type="match status" value="1"/>
</dbReference>
<keyword evidence="3 8" id="KW-0812">Transmembrane</keyword>
<dbReference type="SUPFAM" id="SSF90123">
    <property type="entry name" value="ABC transporter transmembrane region"/>
    <property type="match status" value="1"/>
</dbReference>
<protein>
    <submittedName>
        <fullName evidence="11">ABC transporter ATP-binding protein/permease</fullName>
    </submittedName>
</protein>
<dbReference type="InterPro" id="IPR036640">
    <property type="entry name" value="ABC1_TM_sf"/>
</dbReference>
<dbReference type="PANTHER" id="PTHR11384:SF59">
    <property type="entry name" value="LYSOSOMAL COBALAMIN TRANSPORTER ABCD4"/>
    <property type="match status" value="1"/>
</dbReference>
<feature type="domain" description="ABC transporter" evidence="9">
    <location>
        <begin position="358"/>
        <end position="571"/>
    </location>
</feature>
<dbReference type="AlphaFoldDB" id="A0AAU8J6L8"/>
<dbReference type="PROSITE" id="PS50929">
    <property type="entry name" value="ABC_TM1F"/>
    <property type="match status" value="1"/>
</dbReference>
<dbReference type="InterPro" id="IPR003593">
    <property type="entry name" value="AAA+_ATPase"/>
</dbReference>
<keyword evidence="6 8" id="KW-1133">Transmembrane helix</keyword>
<dbReference type="EMBL" id="CP159837">
    <property type="protein sequence ID" value="XCM34440.1"/>
    <property type="molecule type" value="Genomic_DNA"/>
</dbReference>
<dbReference type="Pfam" id="PF00005">
    <property type="entry name" value="ABC_tran"/>
    <property type="match status" value="1"/>
</dbReference>
<evidence type="ECO:0000256" key="7">
    <source>
        <dbReference type="ARBA" id="ARBA00023136"/>
    </source>
</evidence>
<evidence type="ECO:0000256" key="5">
    <source>
        <dbReference type="ARBA" id="ARBA00022840"/>
    </source>
</evidence>
<dbReference type="SUPFAM" id="SSF52540">
    <property type="entry name" value="P-loop containing nucleoside triphosphate hydrolases"/>
    <property type="match status" value="1"/>
</dbReference>
<sequence>MKTLKIDFSACRRFWAVAKPYWWDSQERWKAIGLLLLLIFLLMLQAKMNVLQNAQRGEFTSALAEKNAGRFWQSVLTYLVACMIFVILQTFGHYLEDKIRWFWRGWLTNLYLQKYMNNRNFYWLGDWRAKIDNPDQRISQDIENFCYMSLVLFMHFSSSLVNLIAFGVVLWSMSHNLVILLIVYAGVGMLIATVGFGRILIPLKTEQLKREANFRFGLVRIRENAEAIAFYEGDNRELNNVKQIFKAVLSNYNKIILWERNLEFFSSGYQVITWILPAVILGPRILAGETEVGILIEAGGAFITVFNSLIVIIREFEKTTQFVAGIERLESLEKVLEEPKVSPSDGNPAIDTIEDASLSLEHLTLQTPNYQRTLVKDVSVEMQPGERLLIVGVSGCGKSSILRAIAGLWNSGTGAIHRPKLGEILFLPQRPYMILGSLRDQLLYPSTNLNISEEEIYQVLKQVNLPELAERFGGLDAIEDWDHVLSMGEQQRVAFARLLLTHPRYAILDEATSALDVKNEQSLYNHLQKLSTIYLSVGHRPTLLQYHHKVLEVHNDETWRVISAQDYNFMSMN</sequence>
<evidence type="ECO:0000313" key="11">
    <source>
        <dbReference type="EMBL" id="XCM34440.1"/>
    </source>
</evidence>
<dbReference type="InterPro" id="IPR050835">
    <property type="entry name" value="ABC_transporter_sub-D"/>
</dbReference>
<dbReference type="Gene3D" id="1.20.1560.10">
    <property type="entry name" value="ABC transporter type 1, transmembrane domain"/>
    <property type="match status" value="1"/>
</dbReference>
<dbReference type="InterPro" id="IPR011527">
    <property type="entry name" value="ABC1_TM_dom"/>
</dbReference>
<proteinExistence type="predicted"/>
<evidence type="ECO:0000256" key="2">
    <source>
        <dbReference type="ARBA" id="ARBA00022448"/>
    </source>
</evidence>
<dbReference type="InterPro" id="IPR027417">
    <property type="entry name" value="P-loop_NTPase"/>
</dbReference>
<dbReference type="CDD" id="cd03223">
    <property type="entry name" value="ABCD_peroxisomal_ALDP"/>
    <property type="match status" value="1"/>
</dbReference>
<dbReference type="Gene3D" id="3.40.50.300">
    <property type="entry name" value="P-loop containing nucleotide triphosphate hydrolases"/>
    <property type="match status" value="1"/>
</dbReference>
<reference evidence="11" key="1">
    <citation type="submission" date="2024-07" db="EMBL/GenBank/DDBJ databases">
        <authorList>
            <person name="Kim Y.J."/>
            <person name="Jeong J.Y."/>
        </authorList>
    </citation>
    <scope>NUCLEOTIDE SEQUENCE</scope>
    <source>
        <strain evidence="11">GIHE-MW2</strain>
    </source>
</reference>
<dbReference type="PROSITE" id="PS50893">
    <property type="entry name" value="ABC_TRANSPORTER_2"/>
    <property type="match status" value="1"/>
</dbReference>
<evidence type="ECO:0000256" key="6">
    <source>
        <dbReference type="ARBA" id="ARBA00022989"/>
    </source>
</evidence>
<keyword evidence="7 8" id="KW-0472">Membrane</keyword>
<dbReference type="PANTHER" id="PTHR11384">
    <property type="entry name" value="ATP-BINDING CASSETTE, SUB-FAMILY D MEMBER"/>
    <property type="match status" value="1"/>
</dbReference>
<dbReference type="GO" id="GO:0005886">
    <property type="term" value="C:plasma membrane"/>
    <property type="evidence" value="ECO:0007669"/>
    <property type="project" value="UniProtKB-SubCell"/>
</dbReference>
<dbReference type="RefSeq" id="WP_054464343.1">
    <property type="nucleotide sequence ID" value="NZ_CP159837.1"/>
</dbReference>